<dbReference type="RefSeq" id="WP_146909005.1">
    <property type="nucleotide sequence ID" value="NZ_BJUS01000019.1"/>
</dbReference>
<keyword evidence="9 10" id="KW-0326">Glycosidase</keyword>
<dbReference type="InterPro" id="IPR004035">
    <property type="entry name" value="Endouclease-III_FeS-bd_BS"/>
</dbReference>
<evidence type="ECO:0000256" key="8">
    <source>
        <dbReference type="ARBA" id="ARBA00023204"/>
    </source>
</evidence>
<dbReference type="InterPro" id="IPR011257">
    <property type="entry name" value="DNA_glycosylase"/>
</dbReference>
<dbReference type="InterPro" id="IPR005759">
    <property type="entry name" value="Nth"/>
</dbReference>
<evidence type="ECO:0000256" key="5">
    <source>
        <dbReference type="ARBA" id="ARBA00022801"/>
    </source>
</evidence>
<dbReference type="SUPFAM" id="SSF48150">
    <property type="entry name" value="DNA-glycosylase"/>
    <property type="match status" value="1"/>
</dbReference>
<dbReference type="EC" id="4.2.99.18" evidence="10"/>
<evidence type="ECO:0000256" key="4">
    <source>
        <dbReference type="ARBA" id="ARBA00022763"/>
    </source>
</evidence>
<evidence type="ECO:0000313" key="13">
    <source>
        <dbReference type="Proteomes" id="UP000321121"/>
    </source>
</evidence>
<keyword evidence="6 10" id="KW-0408">Iron</keyword>
<evidence type="ECO:0000256" key="7">
    <source>
        <dbReference type="ARBA" id="ARBA00023014"/>
    </source>
</evidence>
<dbReference type="CDD" id="cd00056">
    <property type="entry name" value="ENDO3c"/>
    <property type="match status" value="1"/>
</dbReference>
<sequence>MNAQKRHEIFARLREHNPEPTTELNWSTPFELLAAVLLSAQATDVGVNKATDRLFPVANTPAAILELGLDGLKEHIKTIGLYNTKAENLMKTCRILVEQHDGEVPRTRKALEALPGVGRKTANVILNTAFGEPTIAVDTHIFRVSNRTGIAKGKDVVEVEQKLLRHVPKAFRQDAHHWLILHGRYTCVARKPRCGSCVIEDLCEFPDKVDL</sequence>
<dbReference type="Pfam" id="PF10576">
    <property type="entry name" value="EndIII_4Fe-2S"/>
    <property type="match status" value="1"/>
</dbReference>
<reference evidence="12 13" key="1">
    <citation type="submission" date="2019-07" db="EMBL/GenBank/DDBJ databases">
        <title>Whole genome shotgun sequence of Halomonas halophila NBRC 102604.</title>
        <authorList>
            <person name="Hosoyama A."/>
            <person name="Uohara A."/>
            <person name="Ohji S."/>
            <person name="Ichikawa N."/>
        </authorList>
    </citation>
    <scope>NUCLEOTIDE SEQUENCE [LARGE SCALE GENOMIC DNA]</scope>
    <source>
        <strain evidence="12 13">NBRC 102604</strain>
    </source>
</reference>
<keyword evidence="12" id="KW-0255">Endonuclease</keyword>
<feature type="binding site" evidence="10">
    <location>
        <position position="187"/>
    </location>
    <ligand>
        <name>[4Fe-4S] cluster</name>
        <dbReference type="ChEBI" id="CHEBI:49883"/>
    </ligand>
</feature>
<comment type="function">
    <text evidence="10">DNA repair enzyme that has both DNA N-glycosylase activity and AP-lyase activity. The DNA N-glycosylase activity releases various damaged pyrimidines from DNA by cleaving the N-glycosidic bond, leaving an AP (apurinic/apyrimidinic) site. The AP-lyase activity cleaves the phosphodiester bond 3' to the AP site by a beta-elimination, leaving a 3'-terminal unsaturated sugar and a product with a terminal 5'-phosphate.</text>
</comment>
<dbReference type="Gene3D" id="1.10.1670.10">
    <property type="entry name" value="Helix-hairpin-Helix base-excision DNA repair enzymes (C-terminal)"/>
    <property type="match status" value="1"/>
</dbReference>
<dbReference type="PIRSF" id="PIRSF001435">
    <property type="entry name" value="Nth"/>
    <property type="match status" value="1"/>
</dbReference>
<comment type="caution">
    <text evidence="12">The sequence shown here is derived from an EMBL/GenBank/DDBJ whole genome shotgun (WGS) entry which is preliminary data.</text>
</comment>
<keyword evidence="8 10" id="KW-0234">DNA repair</keyword>
<comment type="similarity">
    <text evidence="1 10">Belongs to the Nth/MutY family.</text>
</comment>
<comment type="cofactor">
    <cofactor evidence="10">
        <name>[4Fe-4S] cluster</name>
        <dbReference type="ChEBI" id="CHEBI:49883"/>
    </cofactor>
    <text evidence="10">Binds 1 [4Fe-4S] cluster.</text>
</comment>
<dbReference type="HAMAP" id="MF_00942">
    <property type="entry name" value="Nth"/>
    <property type="match status" value="1"/>
</dbReference>
<evidence type="ECO:0000256" key="3">
    <source>
        <dbReference type="ARBA" id="ARBA00022723"/>
    </source>
</evidence>
<keyword evidence="13" id="KW-1185">Reference proteome</keyword>
<dbReference type="InterPro" id="IPR000445">
    <property type="entry name" value="HhH_motif"/>
</dbReference>
<keyword evidence="10" id="KW-0456">Lyase</keyword>
<keyword evidence="5 10" id="KW-0378">Hydrolase</keyword>
<keyword evidence="2 10" id="KW-0004">4Fe-4S</keyword>
<dbReference type="EMBL" id="BJUS01000019">
    <property type="protein sequence ID" value="GEK73306.1"/>
    <property type="molecule type" value="Genomic_DNA"/>
</dbReference>
<dbReference type="PROSITE" id="PS01155">
    <property type="entry name" value="ENDONUCLEASE_III_2"/>
    <property type="match status" value="1"/>
</dbReference>
<feature type="binding site" evidence="10">
    <location>
        <position position="194"/>
    </location>
    <ligand>
        <name>[4Fe-4S] cluster</name>
        <dbReference type="ChEBI" id="CHEBI:49883"/>
    </ligand>
</feature>
<dbReference type="InterPro" id="IPR003651">
    <property type="entry name" value="Endonuclease3_FeS-loop_motif"/>
</dbReference>
<feature type="binding site" evidence="10">
    <location>
        <position position="197"/>
    </location>
    <ligand>
        <name>[4Fe-4S] cluster</name>
        <dbReference type="ChEBI" id="CHEBI:49883"/>
    </ligand>
</feature>
<evidence type="ECO:0000313" key="12">
    <source>
        <dbReference type="EMBL" id="GEK73306.1"/>
    </source>
</evidence>
<keyword evidence="10" id="KW-0238">DNA-binding</keyword>
<dbReference type="SMART" id="SM00525">
    <property type="entry name" value="FES"/>
    <property type="match status" value="1"/>
</dbReference>
<organism evidence="12 13">
    <name type="scientific">Halomonas halophila</name>
    <dbReference type="NCBI Taxonomy" id="29573"/>
    <lineage>
        <taxon>Bacteria</taxon>
        <taxon>Pseudomonadati</taxon>
        <taxon>Pseudomonadota</taxon>
        <taxon>Gammaproteobacteria</taxon>
        <taxon>Oceanospirillales</taxon>
        <taxon>Halomonadaceae</taxon>
        <taxon>Halomonas</taxon>
    </lineage>
</organism>
<evidence type="ECO:0000259" key="11">
    <source>
        <dbReference type="SMART" id="SM00478"/>
    </source>
</evidence>
<comment type="catalytic activity">
    <reaction evidence="10">
        <text>2'-deoxyribonucleotide-(2'-deoxyribose 5'-phosphate)-2'-deoxyribonucleotide-DNA = a 3'-end 2'-deoxyribonucleotide-(2,3-dehydro-2,3-deoxyribose 5'-phosphate)-DNA + a 5'-end 5'-phospho-2'-deoxyribonucleoside-DNA + H(+)</text>
        <dbReference type="Rhea" id="RHEA:66592"/>
        <dbReference type="Rhea" id="RHEA-COMP:13180"/>
        <dbReference type="Rhea" id="RHEA-COMP:16897"/>
        <dbReference type="Rhea" id="RHEA-COMP:17067"/>
        <dbReference type="ChEBI" id="CHEBI:15378"/>
        <dbReference type="ChEBI" id="CHEBI:136412"/>
        <dbReference type="ChEBI" id="CHEBI:157695"/>
        <dbReference type="ChEBI" id="CHEBI:167181"/>
        <dbReference type="EC" id="4.2.99.18"/>
    </reaction>
</comment>
<feature type="domain" description="HhH-GPD" evidence="11">
    <location>
        <begin position="38"/>
        <end position="185"/>
    </location>
</feature>
<proteinExistence type="inferred from homology"/>
<dbReference type="Gene3D" id="1.10.340.30">
    <property type="entry name" value="Hypothetical protein, domain 2"/>
    <property type="match status" value="1"/>
</dbReference>
<evidence type="ECO:0000256" key="9">
    <source>
        <dbReference type="ARBA" id="ARBA00023295"/>
    </source>
</evidence>
<dbReference type="InterPro" id="IPR003265">
    <property type="entry name" value="HhH-GPD_domain"/>
</dbReference>
<dbReference type="SMART" id="SM00478">
    <property type="entry name" value="ENDO3c"/>
    <property type="match status" value="1"/>
</dbReference>
<dbReference type="PANTHER" id="PTHR10359:SF18">
    <property type="entry name" value="ENDONUCLEASE III"/>
    <property type="match status" value="1"/>
</dbReference>
<dbReference type="NCBIfam" id="TIGR01083">
    <property type="entry name" value="nth"/>
    <property type="match status" value="1"/>
</dbReference>
<dbReference type="InterPro" id="IPR004036">
    <property type="entry name" value="Endonuclease-III-like_CS2"/>
</dbReference>
<name>A0ABQ0U443_9GAMM</name>
<protein>
    <recommendedName>
        <fullName evidence="10">Endonuclease III</fullName>
        <ecNumber evidence="10">4.2.99.18</ecNumber>
    </recommendedName>
    <alternativeName>
        <fullName evidence="10">DNA-(apurinic or apyrimidinic site) lyase</fullName>
    </alternativeName>
</protein>
<gene>
    <name evidence="10 12" type="primary">nth</name>
    <name evidence="12" type="ORF">HHA04nite_18500</name>
</gene>
<dbReference type="Pfam" id="PF00633">
    <property type="entry name" value="HHH"/>
    <property type="match status" value="1"/>
</dbReference>
<feature type="binding site" evidence="10">
    <location>
        <position position="203"/>
    </location>
    <ligand>
        <name>[4Fe-4S] cluster</name>
        <dbReference type="ChEBI" id="CHEBI:49883"/>
    </ligand>
</feature>
<keyword evidence="12" id="KW-0540">Nuclease</keyword>
<evidence type="ECO:0000256" key="2">
    <source>
        <dbReference type="ARBA" id="ARBA00022485"/>
    </source>
</evidence>
<keyword evidence="7 10" id="KW-0411">Iron-sulfur</keyword>
<dbReference type="Pfam" id="PF00730">
    <property type="entry name" value="HhH-GPD"/>
    <property type="match status" value="1"/>
</dbReference>
<dbReference type="InterPro" id="IPR023170">
    <property type="entry name" value="HhH_base_excis_C"/>
</dbReference>
<keyword evidence="4 10" id="KW-0227">DNA damage</keyword>
<dbReference type="PANTHER" id="PTHR10359">
    <property type="entry name" value="A/G-SPECIFIC ADENINE GLYCOSYLASE/ENDONUCLEASE III"/>
    <property type="match status" value="1"/>
</dbReference>
<dbReference type="Proteomes" id="UP000321121">
    <property type="component" value="Unassembled WGS sequence"/>
</dbReference>
<keyword evidence="3 10" id="KW-0479">Metal-binding</keyword>
<evidence type="ECO:0000256" key="6">
    <source>
        <dbReference type="ARBA" id="ARBA00023004"/>
    </source>
</evidence>
<evidence type="ECO:0000256" key="1">
    <source>
        <dbReference type="ARBA" id="ARBA00008343"/>
    </source>
</evidence>
<evidence type="ECO:0000256" key="10">
    <source>
        <dbReference type="HAMAP-Rule" id="MF_00942"/>
    </source>
</evidence>
<dbReference type="GO" id="GO:0004519">
    <property type="term" value="F:endonuclease activity"/>
    <property type="evidence" value="ECO:0007669"/>
    <property type="project" value="UniProtKB-KW"/>
</dbReference>
<dbReference type="PROSITE" id="PS00764">
    <property type="entry name" value="ENDONUCLEASE_III_1"/>
    <property type="match status" value="1"/>
</dbReference>
<accession>A0ABQ0U443</accession>